<keyword evidence="1" id="KW-0472">Membrane</keyword>
<feature type="transmembrane region" description="Helical" evidence="1">
    <location>
        <begin position="12"/>
        <end position="37"/>
    </location>
</feature>
<dbReference type="InterPro" id="IPR013099">
    <property type="entry name" value="K_chnl_dom"/>
</dbReference>
<dbReference type="Pfam" id="PF07885">
    <property type="entry name" value="Ion_trans_2"/>
    <property type="match status" value="1"/>
</dbReference>
<keyword evidence="1" id="KW-0812">Transmembrane</keyword>
<feature type="transmembrane region" description="Helical" evidence="1">
    <location>
        <begin position="128"/>
        <end position="149"/>
    </location>
</feature>
<proteinExistence type="predicted"/>
<dbReference type="Proteomes" id="UP000091926">
    <property type="component" value="Chromosome"/>
</dbReference>
<name>A0A193GJC8_9BORD</name>
<dbReference type="AlphaFoldDB" id="A0A193GJC8"/>
<evidence type="ECO:0000259" key="2">
    <source>
        <dbReference type="Pfam" id="PF07885"/>
    </source>
</evidence>
<evidence type="ECO:0000313" key="3">
    <source>
        <dbReference type="EMBL" id="ANN79688.1"/>
    </source>
</evidence>
<dbReference type="OrthoDB" id="9799090at2"/>
<dbReference type="RefSeq" id="WP_066663202.1">
    <property type="nucleotide sequence ID" value="NZ_CBCSCL010000015.1"/>
</dbReference>
<keyword evidence="1" id="KW-1133">Transmembrane helix</keyword>
<gene>
    <name evidence="3" type="ORF">BAU07_23495</name>
</gene>
<accession>A0A193GJC8</accession>
<feature type="transmembrane region" description="Helical" evidence="1">
    <location>
        <begin position="99"/>
        <end position="119"/>
    </location>
</feature>
<feature type="domain" description="Potassium channel" evidence="2">
    <location>
        <begin position="174"/>
        <end position="221"/>
    </location>
</feature>
<sequence length="232" mass="24939">MPHSRRWLEHAAALRLGSMTTLLFVLVLSVFVAPVAVPPDSGAGQIVEDILISLILVSGAIAVSDRRLAFIPLTLVAVVVIAVRWAGWFLPSGSAELRAVALLFALLMLALVISAKVFGKGAKVRDRLWGAIALYMLLGIIWAAAYEIVGLRDSGAYTGLDGHGHSSRAYPWVWIYFSFSTLTTVGYGDITPVARVARSLSNLEALIGQLYPAIVLARLVSLPAEDTKSDEE</sequence>
<feature type="transmembrane region" description="Helical" evidence="1">
    <location>
        <begin position="70"/>
        <end position="87"/>
    </location>
</feature>
<dbReference type="SUPFAM" id="SSF81324">
    <property type="entry name" value="Voltage-gated potassium channels"/>
    <property type="match status" value="1"/>
</dbReference>
<evidence type="ECO:0000313" key="4">
    <source>
        <dbReference type="Proteomes" id="UP000091926"/>
    </source>
</evidence>
<evidence type="ECO:0000256" key="1">
    <source>
        <dbReference type="SAM" id="Phobius"/>
    </source>
</evidence>
<organism evidence="3 4">
    <name type="scientific">Bordetella flabilis</name>
    <dbReference type="NCBI Taxonomy" id="463014"/>
    <lineage>
        <taxon>Bacteria</taxon>
        <taxon>Pseudomonadati</taxon>
        <taxon>Pseudomonadota</taxon>
        <taxon>Betaproteobacteria</taxon>
        <taxon>Burkholderiales</taxon>
        <taxon>Alcaligenaceae</taxon>
        <taxon>Bordetella</taxon>
    </lineage>
</organism>
<reference evidence="3 4" key="1">
    <citation type="submission" date="2016-06" db="EMBL/GenBank/DDBJ databases">
        <title>Complete genome sequences of Bordetella bronchialis and Bordetella flabilis.</title>
        <authorList>
            <person name="LiPuma J.J."/>
            <person name="Spilker T."/>
        </authorList>
    </citation>
    <scope>NUCLEOTIDE SEQUENCE [LARGE SCALE GENOMIC DNA]</scope>
    <source>
        <strain evidence="3 4">AU10664</strain>
    </source>
</reference>
<protein>
    <recommendedName>
        <fullName evidence="2">Potassium channel domain-containing protein</fullName>
    </recommendedName>
</protein>
<dbReference type="EMBL" id="CP016172">
    <property type="protein sequence ID" value="ANN79688.1"/>
    <property type="molecule type" value="Genomic_DNA"/>
</dbReference>
<feature type="transmembrane region" description="Helical" evidence="1">
    <location>
        <begin position="43"/>
        <end position="63"/>
    </location>
</feature>
<keyword evidence="4" id="KW-1185">Reference proteome</keyword>
<dbReference type="Gene3D" id="1.10.287.70">
    <property type="match status" value="1"/>
</dbReference>
<dbReference type="STRING" id="463014.BAU07_23495"/>
<dbReference type="KEGG" id="bfz:BAU07_23495"/>
<feature type="transmembrane region" description="Helical" evidence="1">
    <location>
        <begin position="169"/>
        <end position="188"/>
    </location>
</feature>